<evidence type="ECO:0000256" key="8">
    <source>
        <dbReference type="SAM" id="MobiDB-lite"/>
    </source>
</evidence>
<dbReference type="EMBL" id="CAJVCH010514496">
    <property type="protein sequence ID" value="CAG7821547.1"/>
    <property type="molecule type" value="Genomic_DNA"/>
</dbReference>
<protein>
    <recommendedName>
        <fullName evidence="9">VPS37 C-terminal domain-containing protein</fullName>
    </recommendedName>
</protein>
<accession>A0A8J2PFQ2</accession>
<dbReference type="Proteomes" id="UP000708208">
    <property type="component" value="Unassembled WGS sequence"/>
</dbReference>
<evidence type="ECO:0000256" key="6">
    <source>
        <dbReference type="ARBA" id="ARBA00025010"/>
    </source>
</evidence>
<evidence type="ECO:0000256" key="7">
    <source>
        <dbReference type="PROSITE-ProRule" id="PRU00646"/>
    </source>
</evidence>
<organism evidence="10 11">
    <name type="scientific">Allacma fusca</name>
    <dbReference type="NCBI Taxonomy" id="39272"/>
    <lineage>
        <taxon>Eukaryota</taxon>
        <taxon>Metazoa</taxon>
        <taxon>Ecdysozoa</taxon>
        <taxon>Arthropoda</taxon>
        <taxon>Hexapoda</taxon>
        <taxon>Collembola</taxon>
        <taxon>Symphypleona</taxon>
        <taxon>Sminthuridae</taxon>
        <taxon>Allacma</taxon>
    </lineage>
</organism>
<evidence type="ECO:0000256" key="5">
    <source>
        <dbReference type="ARBA" id="ARBA00022927"/>
    </source>
</evidence>
<dbReference type="GO" id="GO:0043162">
    <property type="term" value="P:ubiquitin-dependent protein catabolic process via the multivesicular body sorting pathway"/>
    <property type="evidence" value="ECO:0007669"/>
    <property type="project" value="TreeGrafter"/>
</dbReference>
<dbReference type="OrthoDB" id="10004364at2759"/>
<comment type="similarity">
    <text evidence="2">Belongs to the VPS37 family.</text>
</comment>
<evidence type="ECO:0000313" key="10">
    <source>
        <dbReference type="EMBL" id="CAG7821547.1"/>
    </source>
</evidence>
<dbReference type="InterPro" id="IPR009851">
    <property type="entry name" value="Mod_r"/>
</dbReference>
<comment type="function">
    <text evidence="6">Component of the ESCRT-I complex, a regulator of vesicular trafficking process. Required for the sorting of endocytic ubiquitinated cargos into multivesicular bodies. May be involved in cell growth and differentiation.</text>
</comment>
<dbReference type="AlphaFoldDB" id="A0A8J2PFQ2"/>
<feature type="region of interest" description="Disordered" evidence="8">
    <location>
        <begin position="189"/>
        <end position="219"/>
    </location>
</feature>
<dbReference type="PANTHER" id="PTHR13678:SF27">
    <property type="entry name" value="LD45836P"/>
    <property type="match status" value="1"/>
</dbReference>
<evidence type="ECO:0000259" key="9">
    <source>
        <dbReference type="PROSITE" id="PS51314"/>
    </source>
</evidence>
<evidence type="ECO:0000256" key="4">
    <source>
        <dbReference type="ARBA" id="ARBA00022753"/>
    </source>
</evidence>
<dbReference type="PROSITE" id="PS51314">
    <property type="entry name" value="VPS37_C"/>
    <property type="match status" value="1"/>
</dbReference>
<keyword evidence="4" id="KW-0967">Endosome</keyword>
<dbReference type="GO" id="GO:0031902">
    <property type="term" value="C:late endosome membrane"/>
    <property type="evidence" value="ECO:0007669"/>
    <property type="project" value="UniProtKB-SubCell"/>
</dbReference>
<keyword evidence="5 7" id="KW-0653">Protein transport</keyword>
<dbReference type="PANTHER" id="PTHR13678">
    <property type="entry name" value="VACUOLAR PROTEIN SORTING-ASSOCIATED PROTEIN 37"/>
    <property type="match status" value="1"/>
</dbReference>
<comment type="subcellular location">
    <subcellularLocation>
        <location evidence="1">Late endosome membrane</location>
        <topology evidence="1">Peripheral membrane protein</topology>
    </subcellularLocation>
</comment>
<dbReference type="Pfam" id="PF07200">
    <property type="entry name" value="Mod_r"/>
    <property type="match status" value="1"/>
</dbReference>
<comment type="caution">
    <text evidence="10">The sequence shown here is derived from an EMBL/GenBank/DDBJ whole genome shotgun (WGS) entry which is preliminary data.</text>
</comment>
<keyword evidence="3 7" id="KW-0813">Transport</keyword>
<feature type="domain" description="VPS37 C-terminal" evidence="9">
    <location>
        <begin position="111"/>
        <end position="200"/>
    </location>
</feature>
<keyword evidence="11" id="KW-1185">Reference proteome</keyword>
<name>A0A8J2PFQ2_9HEXA</name>
<evidence type="ECO:0000256" key="2">
    <source>
        <dbReference type="ARBA" id="ARBA00007617"/>
    </source>
</evidence>
<dbReference type="GO" id="GO:0006623">
    <property type="term" value="P:protein targeting to vacuole"/>
    <property type="evidence" value="ECO:0007669"/>
    <property type="project" value="TreeGrafter"/>
</dbReference>
<evidence type="ECO:0000256" key="1">
    <source>
        <dbReference type="ARBA" id="ARBA00004633"/>
    </source>
</evidence>
<gene>
    <name evidence="10" type="ORF">AFUS01_LOCUS31878</name>
</gene>
<sequence>MLLENTHHFNYPYMSFRSGTRMTQIPEHEIAGALTSLQRMSDEELQGLLNDEDTFTTFVNQSELYRRWESDKEVEMTSNKSLAEYNLSFEPKLIEGKATLKELYDKVRGMMTEIATKRSMLDSSNSRSSLDTTYALLQAASAESDEKSEELSESFVNGSIDLETFSNQFIPLRVCAHLRRLKSEKMAEMIASQRQRSSSAPYPSGPQIMMPMPGMGIPR</sequence>
<reference evidence="10" key="1">
    <citation type="submission" date="2021-06" db="EMBL/GenBank/DDBJ databases">
        <authorList>
            <person name="Hodson N. C."/>
            <person name="Mongue J. A."/>
            <person name="Jaron S. K."/>
        </authorList>
    </citation>
    <scope>NUCLEOTIDE SEQUENCE</scope>
</reference>
<evidence type="ECO:0000313" key="11">
    <source>
        <dbReference type="Proteomes" id="UP000708208"/>
    </source>
</evidence>
<feature type="compositionally biased region" description="Polar residues" evidence="8">
    <location>
        <begin position="192"/>
        <end position="201"/>
    </location>
</feature>
<dbReference type="GO" id="GO:0000813">
    <property type="term" value="C:ESCRT I complex"/>
    <property type="evidence" value="ECO:0007669"/>
    <property type="project" value="UniProtKB-ARBA"/>
</dbReference>
<feature type="compositionally biased region" description="Low complexity" evidence="8">
    <location>
        <begin position="205"/>
        <end position="219"/>
    </location>
</feature>
<proteinExistence type="inferred from homology"/>
<dbReference type="GO" id="GO:0006612">
    <property type="term" value="P:protein targeting to membrane"/>
    <property type="evidence" value="ECO:0007669"/>
    <property type="project" value="TreeGrafter"/>
</dbReference>
<evidence type="ECO:0000256" key="3">
    <source>
        <dbReference type="ARBA" id="ARBA00022448"/>
    </source>
</evidence>